<dbReference type="InterPro" id="IPR012340">
    <property type="entry name" value="NA-bd_OB-fold"/>
</dbReference>
<dbReference type="GO" id="GO:0006310">
    <property type="term" value="P:DNA recombination"/>
    <property type="evidence" value="ECO:0007669"/>
    <property type="project" value="UniProtKB-UniRule"/>
</dbReference>
<dbReference type="InterPro" id="IPR003583">
    <property type="entry name" value="Hlx-hairpin-Hlx_DNA-bd_motif"/>
</dbReference>
<dbReference type="Gene3D" id="1.10.150.20">
    <property type="entry name" value="5' to 3' exonuclease, C-terminal subdomain"/>
    <property type="match status" value="1"/>
</dbReference>
<evidence type="ECO:0000256" key="6">
    <source>
        <dbReference type="HAMAP-Rule" id="MF_00031"/>
    </source>
</evidence>
<dbReference type="SMART" id="SM00278">
    <property type="entry name" value="HhH1"/>
    <property type="match status" value="2"/>
</dbReference>
<organism evidence="8 9">
    <name type="scientific">Microcella frigidaquae</name>
    <dbReference type="NCBI Taxonomy" id="424758"/>
    <lineage>
        <taxon>Bacteria</taxon>
        <taxon>Bacillati</taxon>
        <taxon>Actinomycetota</taxon>
        <taxon>Actinomycetes</taxon>
        <taxon>Micrococcales</taxon>
        <taxon>Microbacteriaceae</taxon>
        <taxon>Microcella</taxon>
    </lineage>
</organism>
<gene>
    <name evidence="6" type="primary">ruvA</name>
    <name evidence="8" type="ORF">BJ959_000144</name>
</gene>
<feature type="domain" description="Helix-hairpin-helix DNA-binding motif class 1" evidence="7">
    <location>
        <begin position="107"/>
        <end position="126"/>
    </location>
</feature>
<keyword evidence="8" id="KW-0547">Nucleotide-binding</keyword>
<keyword evidence="4 6" id="KW-0233">DNA recombination</keyword>
<dbReference type="EMBL" id="JACHBS010000001">
    <property type="protein sequence ID" value="MBB5616648.1"/>
    <property type="molecule type" value="Genomic_DNA"/>
</dbReference>
<keyword evidence="8" id="KW-0067">ATP-binding</keyword>
<dbReference type="HAMAP" id="MF_00031">
    <property type="entry name" value="DNA_HJ_migration_RuvA"/>
    <property type="match status" value="1"/>
</dbReference>
<dbReference type="OrthoDB" id="5293449at2"/>
<comment type="caution">
    <text evidence="6">Lacks conserved residue(s) required for the propagation of feature annotation.</text>
</comment>
<dbReference type="GO" id="GO:0009378">
    <property type="term" value="F:four-way junction helicase activity"/>
    <property type="evidence" value="ECO:0007669"/>
    <property type="project" value="InterPro"/>
</dbReference>
<proteinExistence type="inferred from homology"/>
<dbReference type="NCBIfam" id="TIGR00084">
    <property type="entry name" value="ruvA"/>
    <property type="match status" value="1"/>
</dbReference>
<keyword evidence="9" id="KW-1185">Reference proteome</keyword>
<comment type="similarity">
    <text evidence="6">Belongs to the RuvA family.</text>
</comment>
<accession>A0A840XIY8</accession>
<feature type="domain" description="Helix-hairpin-helix DNA-binding motif class 1" evidence="7">
    <location>
        <begin position="72"/>
        <end position="91"/>
    </location>
</feature>
<evidence type="ECO:0000313" key="8">
    <source>
        <dbReference type="EMBL" id="MBB5616648.1"/>
    </source>
</evidence>
<protein>
    <recommendedName>
        <fullName evidence="6">Holliday junction branch migration complex subunit RuvA</fullName>
    </recommendedName>
</protein>
<evidence type="ECO:0000259" key="7">
    <source>
        <dbReference type="SMART" id="SM00278"/>
    </source>
</evidence>
<comment type="function">
    <text evidence="6">The RuvA-RuvB-RuvC complex processes Holliday junction (HJ) DNA during genetic recombination and DNA repair, while the RuvA-RuvB complex plays an important role in the rescue of blocked DNA replication forks via replication fork reversal (RFR). RuvA specifically binds to HJ cruciform DNA, conferring on it an open structure. The RuvB hexamer acts as an ATP-dependent pump, pulling dsDNA into and through the RuvAB complex. HJ branch migration allows RuvC to scan DNA until it finds its consensus sequence, where it cleaves and resolves the cruciform DNA.</text>
</comment>
<dbReference type="Gene3D" id="1.10.8.10">
    <property type="entry name" value="DNA helicase RuvA subunit, C-terminal domain"/>
    <property type="match status" value="1"/>
</dbReference>
<evidence type="ECO:0000256" key="1">
    <source>
        <dbReference type="ARBA" id="ARBA00022490"/>
    </source>
</evidence>
<evidence type="ECO:0000256" key="4">
    <source>
        <dbReference type="ARBA" id="ARBA00023172"/>
    </source>
</evidence>
<dbReference type="Pfam" id="PF14520">
    <property type="entry name" value="HHH_5"/>
    <property type="match status" value="1"/>
</dbReference>
<keyword evidence="2 6" id="KW-0227">DNA damage</keyword>
<dbReference type="Pfam" id="PF01330">
    <property type="entry name" value="RuvA_N"/>
    <property type="match status" value="1"/>
</dbReference>
<evidence type="ECO:0000256" key="3">
    <source>
        <dbReference type="ARBA" id="ARBA00023125"/>
    </source>
</evidence>
<keyword evidence="3 6" id="KW-0238">DNA-binding</keyword>
<dbReference type="SUPFAM" id="SSF47781">
    <property type="entry name" value="RuvA domain 2-like"/>
    <property type="match status" value="1"/>
</dbReference>
<name>A0A840XIY8_9MICO</name>
<dbReference type="SUPFAM" id="SSF50249">
    <property type="entry name" value="Nucleic acid-binding proteins"/>
    <property type="match status" value="1"/>
</dbReference>
<evidence type="ECO:0000256" key="2">
    <source>
        <dbReference type="ARBA" id="ARBA00022763"/>
    </source>
</evidence>
<dbReference type="GO" id="GO:0005524">
    <property type="term" value="F:ATP binding"/>
    <property type="evidence" value="ECO:0007669"/>
    <property type="project" value="InterPro"/>
</dbReference>
<dbReference type="Gene3D" id="2.40.50.140">
    <property type="entry name" value="Nucleic acid-binding proteins"/>
    <property type="match status" value="1"/>
</dbReference>
<sequence>MIASLRGPVIALTSGRAVIDVAGVGYLVTLTERHARALRIGDTVLVHTALVVREDDMSLFGFADETELAIFDLLRTVSGVGPKSALGVLGAMTPESIARAIADDDDAPFRAVSGIGPKTAKLIVVSLAGKLVAPAAGAAPRDEQSVVGGAADTITALVAALSGLGWPERVALEAATTVVEGDPDAASAGLPVLLRRALSILGPARRADEAGDRA</sequence>
<comment type="caution">
    <text evidence="8">The sequence shown here is derived from an EMBL/GenBank/DDBJ whole genome shotgun (WGS) entry which is preliminary data.</text>
</comment>
<reference evidence="8 9" key="1">
    <citation type="submission" date="2020-08" db="EMBL/GenBank/DDBJ databases">
        <title>Sequencing the genomes of 1000 actinobacteria strains.</title>
        <authorList>
            <person name="Klenk H.-P."/>
        </authorList>
    </citation>
    <scope>NUCLEOTIDE SEQUENCE [LARGE SCALE GENOMIC DNA]</scope>
    <source>
        <strain evidence="8 9">DSM 23889</strain>
    </source>
</reference>
<dbReference type="InterPro" id="IPR036267">
    <property type="entry name" value="RuvA_C_sf"/>
</dbReference>
<dbReference type="GO" id="GO:0006281">
    <property type="term" value="P:DNA repair"/>
    <property type="evidence" value="ECO:0007669"/>
    <property type="project" value="UniProtKB-UniRule"/>
</dbReference>
<dbReference type="Proteomes" id="UP000552883">
    <property type="component" value="Unassembled WGS sequence"/>
</dbReference>
<dbReference type="RefSeq" id="WP_153981172.1">
    <property type="nucleotide sequence ID" value="NZ_BAAANZ010000001.1"/>
</dbReference>
<dbReference type="GO" id="GO:0005737">
    <property type="term" value="C:cytoplasm"/>
    <property type="evidence" value="ECO:0007669"/>
    <property type="project" value="UniProtKB-SubCell"/>
</dbReference>
<dbReference type="GO" id="GO:0048476">
    <property type="term" value="C:Holliday junction resolvase complex"/>
    <property type="evidence" value="ECO:0007669"/>
    <property type="project" value="UniProtKB-UniRule"/>
</dbReference>
<comment type="domain">
    <text evidence="6">Has three domains with a flexible linker between the domains II and III and assumes an 'L' shape. Domain III is highly mobile and contacts RuvB.</text>
</comment>
<dbReference type="InterPro" id="IPR000085">
    <property type="entry name" value="RuvA"/>
</dbReference>
<dbReference type="GO" id="GO:0000400">
    <property type="term" value="F:four-way junction DNA binding"/>
    <property type="evidence" value="ECO:0007669"/>
    <property type="project" value="UniProtKB-UniRule"/>
</dbReference>
<keyword evidence="5 6" id="KW-0234">DNA repair</keyword>
<keyword evidence="1 6" id="KW-0963">Cytoplasm</keyword>
<comment type="subunit">
    <text evidence="6">Homotetramer. Forms an RuvA(8)-RuvB(12)-Holliday junction (HJ) complex. HJ DNA is sandwiched between 2 RuvA tetramers; dsDNA enters through RuvA and exits via RuvB. An RuvB hexamer assembles on each DNA strand where it exits the tetramer. Each RuvB hexamer is contacted by two RuvA subunits (via domain III) on 2 adjacent RuvB subunits; this complex drives branch migration. In the full resolvosome a probable DNA-RuvA(4)-RuvB(12)-RuvC(2) complex forms which resolves the HJ.</text>
</comment>
<keyword evidence="8" id="KW-0378">Hydrolase</keyword>
<comment type="subcellular location">
    <subcellularLocation>
        <location evidence="6">Cytoplasm</location>
    </subcellularLocation>
</comment>
<dbReference type="InterPro" id="IPR010994">
    <property type="entry name" value="RuvA_2-like"/>
</dbReference>
<dbReference type="SUPFAM" id="SSF46929">
    <property type="entry name" value="DNA helicase RuvA subunit, C-terminal domain"/>
    <property type="match status" value="1"/>
</dbReference>
<dbReference type="InterPro" id="IPR013849">
    <property type="entry name" value="DNA_helicase_Holl-junc_RuvA_I"/>
</dbReference>
<evidence type="ECO:0000313" key="9">
    <source>
        <dbReference type="Proteomes" id="UP000552883"/>
    </source>
</evidence>
<feature type="region of interest" description="Domain III" evidence="6">
    <location>
        <begin position="151"/>
        <end position="214"/>
    </location>
</feature>
<dbReference type="GO" id="GO:0016787">
    <property type="term" value="F:hydrolase activity"/>
    <property type="evidence" value="ECO:0007669"/>
    <property type="project" value="UniProtKB-KW"/>
</dbReference>
<dbReference type="AlphaFoldDB" id="A0A840XIY8"/>
<evidence type="ECO:0000256" key="5">
    <source>
        <dbReference type="ARBA" id="ARBA00023204"/>
    </source>
</evidence>
<keyword evidence="8" id="KW-0347">Helicase</keyword>